<dbReference type="EMBL" id="JAKTMA010000024">
    <property type="protein sequence ID" value="MCR0233821.1"/>
    <property type="molecule type" value="Genomic_DNA"/>
</dbReference>
<evidence type="ECO:0000256" key="7">
    <source>
        <dbReference type="SAM" id="Phobius"/>
    </source>
</evidence>
<proteinExistence type="inferred from homology"/>
<dbReference type="Pfam" id="PF01545">
    <property type="entry name" value="Cation_efflux"/>
    <property type="match status" value="1"/>
</dbReference>
<evidence type="ECO:0000259" key="9">
    <source>
        <dbReference type="Pfam" id="PF16916"/>
    </source>
</evidence>
<dbReference type="InterPro" id="IPR027470">
    <property type="entry name" value="Cation_efflux_CTD"/>
</dbReference>
<reference evidence="11" key="3">
    <citation type="journal article" date="2022" name="Clin. Infect. Dis.">
        <title>Association between Clostridium innocuum and antibiotic-associated diarrhea in adults and children: A cross-sectional study and comparative genomics analysis.</title>
        <authorList>
            <person name="Cherny K.E."/>
            <person name="Muscat E.B."/>
            <person name="Balaji A."/>
            <person name="Mukherjee J."/>
            <person name="Ozer E.A."/>
            <person name="Angarone M.P."/>
            <person name="Hauser A.R."/>
            <person name="Sichel J.S."/>
            <person name="Amponsah E."/>
            <person name="Kociolek L.K."/>
        </authorList>
    </citation>
    <scope>NUCLEOTIDE SEQUENCE</scope>
    <source>
        <strain evidence="11">NU1-AC-029v</strain>
    </source>
</reference>
<keyword evidence="6 7" id="KW-0472">Membrane</keyword>
<evidence type="ECO:0000313" key="10">
    <source>
        <dbReference type="EMBL" id="KGJ51271.1"/>
    </source>
</evidence>
<gene>
    <name evidence="10" type="ORF">CIAN88_21615</name>
    <name evidence="12" type="ORF">GT664_06915</name>
    <name evidence="11" type="ORF">MKC95_13690</name>
</gene>
<dbReference type="Gene3D" id="3.30.70.1350">
    <property type="entry name" value="Cation efflux protein, cytoplasmic domain"/>
    <property type="match status" value="1"/>
</dbReference>
<evidence type="ECO:0000313" key="11">
    <source>
        <dbReference type="EMBL" id="MCR0233821.1"/>
    </source>
</evidence>
<dbReference type="InterPro" id="IPR027469">
    <property type="entry name" value="Cation_efflux_TMD_sf"/>
</dbReference>
<dbReference type="SUPFAM" id="SSF160240">
    <property type="entry name" value="Cation efflux protein cytoplasmic domain-like"/>
    <property type="match status" value="1"/>
</dbReference>
<dbReference type="SUPFAM" id="SSF161111">
    <property type="entry name" value="Cation efflux protein transmembrane domain-like"/>
    <property type="match status" value="1"/>
</dbReference>
<evidence type="ECO:0000256" key="3">
    <source>
        <dbReference type="ARBA" id="ARBA00022448"/>
    </source>
</evidence>
<dbReference type="PANTHER" id="PTHR43840:SF15">
    <property type="entry name" value="MITOCHONDRIAL METAL TRANSPORTER 1-RELATED"/>
    <property type="match status" value="1"/>
</dbReference>
<dbReference type="InterPro" id="IPR050291">
    <property type="entry name" value="CDF_Transporter"/>
</dbReference>
<sequence length="397" mass="44339">MINYLAKKMIHNYNELEDPAVRKAYGNLTSTVGIANNVILFLFKFLAGTLARSVSITADAVNNLSDAGSSVISLLSFKLSSKPADEKHPFGHARYECIASMIVAVAILLLGFELIRTSFHKILQPEAVSFSWLSVIILLFSISVKLWMYSYNKKYGRLLKSSIMEATAADSISDVMATGAVLVSTVLSPIIHFNLDGYMGVVVAIFILMAGGGIIKSALDELLGQAPDEDLVKQIQDKINSYDGVLGMHDLMIHDYGAHRTFASVHVEVDYKEDVLKSHDMIDNIERDFQENMGLEMVIHMDPINIDDPLTNELRTLTAAIVKEIDEDLSMHDFRIVPGETHTNMIFDVVVPFHIKMSNQQILDALAQRIRERKGDHYYLVVTFDRAYTTHHSQESA</sequence>
<dbReference type="PANTHER" id="PTHR43840">
    <property type="entry name" value="MITOCHONDRIAL METAL TRANSPORTER 1-RELATED"/>
    <property type="match status" value="1"/>
</dbReference>
<evidence type="ECO:0000259" key="8">
    <source>
        <dbReference type="Pfam" id="PF01545"/>
    </source>
</evidence>
<reference evidence="12" key="2">
    <citation type="journal article" date="2019" name="Nat. Med.">
        <title>A library of human gut bacterial isolates paired with longitudinal multiomics data enables mechanistic microbiome research.</title>
        <authorList>
            <person name="Poyet M."/>
            <person name="Groussin M."/>
            <person name="Gibbons S.M."/>
            <person name="Avila-Pacheco J."/>
            <person name="Jiang X."/>
            <person name="Kearney S.M."/>
            <person name="Perrotta A.R."/>
            <person name="Berdy B."/>
            <person name="Zhao S."/>
            <person name="Lieberman T.D."/>
            <person name="Swanson P.K."/>
            <person name="Smith M."/>
            <person name="Roesemann S."/>
            <person name="Alexander J.E."/>
            <person name="Rich S.A."/>
            <person name="Livny J."/>
            <person name="Vlamakis H."/>
            <person name="Clish C."/>
            <person name="Bullock K."/>
            <person name="Deik A."/>
            <person name="Scott J."/>
            <person name="Pierce K.A."/>
            <person name="Xavier R.J."/>
            <person name="Alm E.J."/>
        </authorList>
    </citation>
    <scope>NUCLEOTIDE SEQUENCE</scope>
    <source>
        <strain evidence="12">BIOML-A12</strain>
    </source>
</reference>
<dbReference type="EMBL" id="JQIF01000131">
    <property type="protein sequence ID" value="KGJ51271.1"/>
    <property type="molecule type" value="Genomic_DNA"/>
</dbReference>
<accession>A0A099I0Z4</accession>
<dbReference type="Proteomes" id="UP000030008">
    <property type="component" value="Unassembled WGS sequence"/>
</dbReference>
<comment type="subcellular location">
    <subcellularLocation>
        <location evidence="1">Membrane</location>
        <topology evidence="1">Multi-pass membrane protein</topology>
    </subcellularLocation>
</comment>
<evidence type="ECO:0000313" key="12">
    <source>
        <dbReference type="EMBL" id="MZH55490.1"/>
    </source>
</evidence>
<name>A0A099I0Z4_CLOIN</name>
<dbReference type="InterPro" id="IPR002524">
    <property type="entry name" value="Cation_efflux"/>
</dbReference>
<dbReference type="Proteomes" id="UP000604383">
    <property type="component" value="Unassembled WGS sequence"/>
</dbReference>
<reference evidence="10 13" key="1">
    <citation type="submission" date="2014-08" db="EMBL/GenBank/DDBJ databases">
        <title>Clostridium innocuum, an unnegligible vancomycin-resistant pathogen causing extra-intestinal infections.</title>
        <authorList>
            <person name="Feng Y."/>
            <person name="Chiu C.-H."/>
        </authorList>
    </citation>
    <scope>NUCLEOTIDE SEQUENCE [LARGE SCALE GENOMIC DNA]</scope>
    <source>
        <strain evidence="10 13">AN88</strain>
    </source>
</reference>
<protein>
    <submittedName>
        <fullName evidence="10">Cation diffusion facilitator family transporter</fullName>
    </submittedName>
</protein>
<dbReference type="InterPro" id="IPR058533">
    <property type="entry name" value="Cation_efflux_TM"/>
</dbReference>
<feature type="domain" description="Cation efflux protein cytoplasmic" evidence="9">
    <location>
        <begin position="227"/>
        <end position="303"/>
    </location>
</feature>
<dbReference type="Pfam" id="PF16916">
    <property type="entry name" value="ZT_dimer"/>
    <property type="match status" value="1"/>
</dbReference>
<dbReference type="NCBIfam" id="TIGR01297">
    <property type="entry name" value="CDF"/>
    <property type="match status" value="1"/>
</dbReference>
<dbReference type="FunFam" id="1.20.1510.10:FF:000006">
    <property type="entry name" value="Divalent cation efflux transporter"/>
    <property type="match status" value="1"/>
</dbReference>
<organism evidence="10 13">
    <name type="scientific">Clostridium innocuum</name>
    <dbReference type="NCBI Taxonomy" id="1522"/>
    <lineage>
        <taxon>Bacteria</taxon>
        <taxon>Bacillati</taxon>
        <taxon>Bacillota</taxon>
        <taxon>Clostridia</taxon>
        <taxon>Eubacteriales</taxon>
        <taxon>Clostridiaceae</taxon>
        <taxon>Clostridium</taxon>
    </lineage>
</organism>
<dbReference type="EMBL" id="WWTN01000008">
    <property type="protein sequence ID" value="MZH55490.1"/>
    <property type="molecule type" value="Genomic_DNA"/>
</dbReference>
<evidence type="ECO:0000256" key="4">
    <source>
        <dbReference type="ARBA" id="ARBA00022692"/>
    </source>
</evidence>
<dbReference type="AlphaFoldDB" id="A0A099I0Z4"/>
<keyword evidence="5 7" id="KW-1133">Transmembrane helix</keyword>
<evidence type="ECO:0000256" key="6">
    <source>
        <dbReference type="ARBA" id="ARBA00023136"/>
    </source>
</evidence>
<keyword evidence="3" id="KW-0813">Transport</keyword>
<dbReference type="GO" id="GO:0008324">
    <property type="term" value="F:monoatomic cation transmembrane transporter activity"/>
    <property type="evidence" value="ECO:0007669"/>
    <property type="project" value="InterPro"/>
</dbReference>
<feature type="domain" description="Cation efflux protein transmembrane" evidence="8">
    <location>
        <begin position="31"/>
        <end position="223"/>
    </location>
</feature>
<dbReference type="InterPro" id="IPR036837">
    <property type="entry name" value="Cation_efflux_CTD_sf"/>
</dbReference>
<dbReference type="Proteomes" id="UP001203972">
    <property type="component" value="Unassembled WGS sequence"/>
</dbReference>
<evidence type="ECO:0000256" key="2">
    <source>
        <dbReference type="ARBA" id="ARBA00008114"/>
    </source>
</evidence>
<dbReference type="Gene3D" id="1.20.1510.10">
    <property type="entry name" value="Cation efflux protein transmembrane domain"/>
    <property type="match status" value="1"/>
</dbReference>
<dbReference type="GO" id="GO:0016020">
    <property type="term" value="C:membrane"/>
    <property type="evidence" value="ECO:0007669"/>
    <property type="project" value="UniProtKB-SubCell"/>
</dbReference>
<comment type="similarity">
    <text evidence="2">Belongs to the cation diffusion facilitator (CDF) transporter (TC 2.A.4) family.</text>
</comment>
<dbReference type="RefSeq" id="WP_008817599.1">
    <property type="nucleotide sequence ID" value="NZ_AP025565.1"/>
</dbReference>
<feature type="transmembrane region" description="Helical" evidence="7">
    <location>
        <begin position="197"/>
        <end position="215"/>
    </location>
</feature>
<evidence type="ECO:0000313" key="13">
    <source>
        <dbReference type="Proteomes" id="UP000030008"/>
    </source>
</evidence>
<feature type="transmembrane region" description="Helical" evidence="7">
    <location>
        <begin position="127"/>
        <end position="151"/>
    </location>
</feature>
<evidence type="ECO:0000256" key="5">
    <source>
        <dbReference type="ARBA" id="ARBA00022989"/>
    </source>
</evidence>
<evidence type="ECO:0000256" key="1">
    <source>
        <dbReference type="ARBA" id="ARBA00004141"/>
    </source>
</evidence>
<feature type="transmembrane region" description="Helical" evidence="7">
    <location>
        <begin position="97"/>
        <end position="115"/>
    </location>
</feature>
<keyword evidence="4 7" id="KW-0812">Transmembrane</keyword>
<comment type="caution">
    <text evidence="10">The sequence shown here is derived from an EMBL/GenBank/DDBJ whole genome shotgun (WGS) entry which is preliminary data.</text>
</comment>
<feature type="transmembrane region" description="Helical" evidence="7">
    <location>
        <begin position="172"/>
        <end position="191"/>
    </location>
</feature>